<accession>A0ABW3ICM1</accession>
<comment type="subcellular location">
    <subcellularLocation>
        <location evidence="1">Cell envelope</location>
    </subcellularLocation>
</comment>
<keyword evidence="7" id="KW-1185">Reference proteome</keyword>
<evidence type="ECO:0000256" key="1">
    <source>
        <dbReference type="ARBA" id="ARBA00004196"/>
    </source>
</evidence>
<dbReference type="RefSeq" id="WP_380736808.1">
    <property type="nucleotide sequence ID" value="NZ_JBHTJP010000032.1"/>
</dbReference>
<sequence length="376" mass="42242">MRKILMLSVLAMLASCEEDKEGYVISGTVENATEGQNIYVSELNDTNTQTVVTDTVKVVDGKFELDLPEKEVPSISFLTMDGARGNVLYIADNTPISFEIYPDSLYASKVTGGKDNEVLYGYMTKIRETNEKMGKARNEMRQAFTSKDTAKLEELKITQQEISENDKINKKELVEQNPNSIVSVMVLQDMVNTKMYSSSELRALFDGLSPEVKQLSLAQMLDQNLKNLSRTDIGSIAPEFSAETPDGEQLALKDVLGKVTLVDFWASWCKPCRVENPNIVNVYKKYHDKGFNIIQVSLDRQGQKDKWLQAIQEDNLGEWNHVSNLMFWQDPIAASYGVRAIPAAFLLDEEGKIIAKNLRGEQLETKVAEVLNDDSK</sequence>
<evidence type="ECO:0000259" key="5">
    <source>
        <dbReference type="PROSITE" id="PS51352"/>
    </source>
</evidence>
<keyword evidence="4" id="KW-0676">Redox-active center</keyword>
<name>A0ABW3ICM1_9FLAO</name>
<keyword evidence="2" id="KW-0201">Cytochrome c-type biogenesis</keyword>
<keyword evidence="3" id="KW-1015">Disulfide bond</keyword>
<dbReference type="Gene3D" id="3.40.30.10">
    <property type="entry name" value="Glutaredoxin"/>
    <property type="match status" value="1"/>
</dbReference>
<dbReference type="SUPFAM" id="SSF52833">
    <property type="entry name" value="Thioredoxin-like"/>
    <property type="match status" value="1"/>
</dbReference>
<feature type="domain" description="Thioredoxin" evidence="5">
    <location>
        <begin position="231"/>
        <end position="376"/>
    </location>
</feature>
<evidence type="ECO:0000313" key="6">
    <source>
        <dbReference type="EMBL" id="MFD0975769.1"/>
    </source>
</evidence>
<dbReference type="InterPro" id="IPR013766">
    <property type="entry name" value="Thioredoxin_domain"/>
</dbReference>
<dbReference type="PROSITE" id="PS51257">
    <property type="entry name" value="PROKAR_LIPOPROTEIN"/>
    <property type="match status" value="1"/>
</dbReference>
<evidence type="ECO:0000256" key="4">
    <source>
        <dbReference type="ARBA" id="ARBA00023284"/>
    </source>
</evidence>
<proteinExistence type="predicted"/>
<gene>
    <name evidence="6" type="ORF">ACFQ1G_03100</name>
</gene>
<dbReference type="InterPro" id="IPR036249">
    <property type="entry name" value="Thioredoxin-like_sf"/>
</dbReference>
<evidence type="ECO:0000256" key="3">
    <source>
        <dbReference type="ARBA" id="ARBA00023157"/>
    </source>
</evidence>
<evidence type="ECO:0000256" key="2">
    <source>
        <dbReference type="ARBA" id="ARBA00022748"/>
    </source>
</evidence>
<evidence type="ECO:0000313" key="7">
    <source>
        <dbReference type="Proteomes" id="UP001597100"/>
    </source>
</evidence>
<dbReference type="InterPro" id="IPR000866">
    <property type="entry name" value="AhpC/TSA"/>
</dbReference>
<dbReference type="Pfam" id="PF00578">
    <property type="entry name" value="AhpC-TSA"/>
    <property type="match status" value="1"/>
</dbReference>
<dbReference type="PANTHER" id="PTHR42852:SF6">
    <property type="entry name" value="THIOL:DISULFIDE INTERCHANGE PROTEIN DSBE"/>
    <property type="match status" value="1"/>
</dbReference>
<dbReference type="Pfam" id="PF14289">
    <property type="entry name" value="DUF4369"/>
    <property type="match status" value="1"/>
</dbReference>
<dbReference type="PANTHER" id="PTHR42852">
    <property type="entry name" value="THIOL:DISULFIDE INTERCHANGE PROTEIN DSBE"/>
    <property type="match status" value="1"/>
</dbReference>
<dbReference type="InterPro" id="IPR025380">
    <property type="entry name" value="DUF4369"/>
</dbReference>
<dbReference type="PROSITE" id="PS51352">
    <property type="entry name" value="THIOREDOXIN_2"/>
    <property type="match status" value="1"/>
</dbReference>
<dbReference type="EMBL" id="JBHTJP010000032">
    <property type="protein sequence ID" value="MFD0975769.1"/>
    <property type="molecule type" value="Genomic_DNA"/>
</dbReference>
<dbReference type="CDD" id="cd02966">
    <property type="entry name" value="TlpA_like_family"/>
    <property type="match status" value="1"/>
</dbReference>
<reference evidence="7" key="1">
    <citation type="journal article" date="2019" name="Int. J. Syst. Evol. Microbiol.">
        <title>The Global Catalogue of Microorganisms (GCM) 10K type strain sequencing project: providing services to taxonomists for standard genome sequencing and annotation.</title>
        <authorList>
            <consortium name="The Broad Institute Genomics Platform"/>
            <consortium name="The Broad Institute Genome Sequencing Center for Infectious Disease"/>
            <person name="Wu L."/>
            <person name="Ma J."/>
        </authorList>
    </citation>
    <scope>NUCLEOTIDE SEQUENCE [LARGE SCALE GENOMIC DNA]</scope>
    <source>
        <strain evidence="7">CCUG 60898</strain>
    </source>
</reference>
<dbReference type="InterPro" id="IPR050553">
    <property type="entry name" value="Thioredoxin_ResA/DsbE_sf"/>
</dbReference>
<comment type="caution">
    <text evidence="6">The sequence shown here is derived from an EMBL/GenBank/DDBJ whole genome shotgun (WGS) entry which is preliminary data.</text>
</comment>
<protein>
    <submittedName>
        <fullName evidence="6">Redoxin domain-containing protein</fullName>
    </submittedName>
</protein>
<dbReference type="Proteomes" id="UP001597100">
    <property type="component" value="Unassembled WGS sequence"/>
</dbReference>
<organism evidence="6 7">
    <name type="scientific">Salinimicrobium gaetbulicola</name>
    <dbReference type="NCBI Taxonomy" id="999702"/>
    <lineage>
        <taxon>Bacteria</taxon>
        <taxon>Pseudomonadati</taxon>
        <taxon>Bacteroidota</taxon>
        <taxon>Flavobacteriia</taxon>
        <taxon>Flavobacteriales</taxon>
        <taxon>Flavobacteriaceae</taxon>
        <taxon>Salinimicrobium</taxon>
    </lineage>
</organism>